<proteinExistence type="predicted"/>
<dbReference type="AlphaFoldDB" id="A0A4R4VH69"/>
<evidence type="ECO:0000256" key="1">
    <source>
        <dbReference type="SAM" id="MobiDB-lite"/>
    </source>
</evidence>
<feature type="domain" description="Endonuclease/exonuclease/phosphatase" evidence="3">
    <location>
        <begin position="35"/>
        <end position="297"/>
    </location>
</feature>
<evidence type="ECO:0000313" key="4">
    <source>
        <dbReference type="EMBL" id="TDD03067.1"/>
    </source>
</evidence>
<feature type="signal peptide" evidence="2">
    <location>
        <begin position="1"/>
        <end position="27"/>
    </location>
</feature>
<keyword evidence="5" id="KW-1185">Reference proteome</keyword>
<dbReference type="Proteomes" id="UP000295258">
    <property type="component" value="Unassembled WGS sequence"/>
</dbReference>
<organism evidence="4 5">
    <name type="scientific">Nonomuraea deserti</name>
    <dbReference type="NCBI Taxonomy" id="1848322"/>
    <lineage>
        <taxon>Bacteria</taxon>
        <taxon>Bacillati</taxon>
        <taxon>Actinomycetota</taxon>
        <taxon>Actinomycetes</taxon>
        <taxon>Streptosporangiales</taxon>
        <taxon>Streptosporangiaceae</taxon>
        <taxon>Nonomuraea</taxon>
    </lineage>
</organism>
<accession>A0A4R4VH69</accession>
<dbReference type="EMBL" id="SMKO01000058">
    <property type="protein sequence ID" value="TDD03067.1"/>
    <property type="molecule type" value="Genomic_DNA"/>
</dbReference>
<dbReference type="Gene3D" id="3.60.10.10">
    <property type="entry name" value="Endonuclease/exonuclease/phosphatase"/>
    <property type="match status" value="1"/>
</dbReference>
<feature type="chain" id="PRO_5020923600" evidence="2">
    <location>
        <begin position="28"/>
        <end position="307"/>
    </location>
</feature>
<evidence type="ECO:0000313" key="5">
    <source>
        <dbReference type="Proteomes" id="UP000295258"/>
    </source>
</evidence>
<dbReference type="Pfam" id="PF03372">
    <property type="entry name" value="Exo_endo_phos"/>
    <property type="match status" value="1"/>
</dbReference>
<reference evidence="4 5" key="1">
    <citation type="submission" date="2019-03" db="EMBL/GenBank/DDBJ databases">
        <title>Draft genome sequences of novel Actinobacteria.</title>
        <authorList>
            <person name="Sahin N."/>
            <person name="Ay H."/>
            <person name="Saygin H."/>
        </authorList>
    </citation>
    <scope>NUCLEOTIDE SEQUENCE [LARGE SCALE GENOMIC DNA]</scope>
    <source>
        <strain evidence="4 5">KC310</strain>
    </source>
</reference>
<dbReference type="GO" id="GO:0004519">
    <property type="term" value="F:endonuclease activity"/>
    <property type="evidence" value="ECO:0007669"/>
    <property type="project" value="UniProtKB-KW"/>
</dbReference>
<dbReference type="InterPro" id="IPR005135">
    <property type="entry name" value="Endo/exonuclease/phosphatase"/>
</dbReference>
<keyword evidence="4" id="KW-0378">Hydrolase</keyword>
<dbReference type="InterPro" id="IPR036691">
    <property type="entry name" value="Endo/exonu/phosph_ase_sf"/>
</dbReference>
<dbReference type="SUPFAM" id="SSF56219">
    <property type="entry name" value="DNase I-like"/>
    <property type="match status" value="1"/>
</dbReference>
<keyword evidence="4" id="KW-0540">Nuclease</keyword>
<gene>
    <name evidence="4" type="ORF">E1292_22035</name>
</gene>
<protein>
    <submittedName>
        <fullName evidence="4">Endonuclease/exonuclease/phosphatase family protein</fullName>
    </submittedName>
</protein>
<comment type="caution">
    <text evidence="4">The sequence shown here is derived from an EMBL/GenBank/DDBJ whole genome shotgun (WGS) entry which is preliminary data.</text>
</comment>
<keyword evidence="2" id="KW-0732">Signal</keyword>
<evidence type="ECO:0000259" key="3">
    <source>
        <dbReference type="Pfam" id="PF03372"/>
    </source>
</evidence>
<dbReference type="RefSeq" id="WP_132597111.1">
    <property type="nucleotide sequence ID" value="NZ_SMKO01000058.1"/>
</dbReference>
<keyword evidence="4" id="KW-0269">Exonuclease</keyword>
<dbReference type="GO" id="GO:0004527">
    <property type="term" value="F:exonuclease activity"/>
    <property type="evidence" value="ECO:0007669"/>
    <property type="project" value="UniProtKB-KW"/>
</dbReference>
<keyword evidence="4" id="KW-0255">Endonuclease</keyword>
<name>A0A4R4VH69_9ACTN</name>
<evidence type="ECO:0000256" key="2">
    <source>
        <dbReference type="SAM" id="SignalP"/>
    </source>
</evidence>
<feature type="region of interest" description="Disordered" evidence="1">
    <location>
        <begin position="279"/>
        <end position="300"/>
    </location>
</feature>
<sequence length="307" mass="32504">MFERAKPLWAAAAVVLAVPLLSPPAAAAASELRVISWNICGEAGGERGDAGYCPYRNEPDKKVKQIAGLVSEHQANVVLLQEVCGVAADSHMELLKAALGPGWSFARADGARPDGRVDCRGSLSGNLGLGIAVKSRITGTKVTQTLPPDTTGKSKQTLPTLCVRTASWTGTQICTTHVLADPADPRRPQQVRNIKTAVSAGGLDVVLGGDFNLFPGSAELRPLSSAYEECDAGGAKRNEVTHHAWTNGKHVYRKRDHIFATRAGTSRRFTSCDADQSLMDRTANEPDSGPPNGYSDHAPLIGYLPGA</sequence>